<dbReference type="HOGENOM" id="CLU_2601919_0_0_0"/>
<reference evidence="3 4" key="1">
    <citation type="journal article" date="2010" name="Stand. Genomic Sci.">
        <title>Complete genome sequence of Meiothermus silvanus type strain (VI-R2).</title>
        <authorList>
            <person name="Sikorski J."/>
            <person name="Tindall B.J."/>
            <person name="Lowry S."/>
            <person name="Lucas S."/>
            <person name="Nolan M."/>
            <person name="Copeland A."/>
            <person name="Glavina Del Rio T."/>
            <person name="Tice H."/>
            <person name="Cheng J.F."/>
            <person name="Han C."/>
            <person name="Pitluck S."/>
            <person name="Liolios K."/>
            <person name="Ivanova N."/>
            <person name="Mavromatis K."/>
            <person name="Mikhailova N."/>
            <person name="Pati A."/>
            <person name="Goodwin L."/>
            <person name="Chen A."/>
            <person name="Palaniappan K."/>
            <person name="Land M."/>
            <person name="Hauser L."/>
            <person name="Chang Y.J."/>
            <person name="Jeffries C.D."/>
            <person name="Rohde M."/>
            <person name="Goker M."/>
            <person name="Woyke T."/>
            <person name="Bristow J."/>
            <person name="Eisen J.A."/>
            <person name="Markowitz V."/>
            <person name="Hugenholtz P."/>
            <person name="Kyrpides N.C."/>
            <person name="Klenk H.P."/>
            <person name="Lapidus A."/>
        </authorList>
    </citation>
    <scope>NUCLEOTIDE SEQUENCE [LARGE SCALE GENOMIC DNA]</scope>
    <source>
        <strain evidence="4">ATCC 700542 / DSM 9946 / VI-R2</strain>
    </source>
</reference>
<evidence type="ECO:0000313" key="4">
    <source>
        <dbReference type="Proteomes" id="UP000001916"/>
    </source>
</evidence>
<proteinExistence type="predicted"/>
<keyword evidence="1" id="KW-0175">Coiled coil</keyword>
<dbReference type="EMBL" id="CP002042">
    <property type="protein sequence ID" value="ADH63782.1"/>
    <property type="molecule type" value="Genomic_DNA"/>
</dbReference>
<dbReference type="RefSeq" id="WP_013158338.1">
    <property type="nucleotide sequence ID" value="NC_014212.1"/>
</dbReference>
<feature type="coiled-coil region" evidence="1">
    <location>
        <begin position="1"/>
        <end position="35"/>
    </location>
</feature>
<dbReference type="AlphaFoldDB" id="D7BGG6"/>
<protein>
    <submittedName>
        <fullName evidence="3">Uncharacterized protein</fullName>
    </submittedName>
</protein>
<keyword evidence="4" id="KW-1185">Reference proteome</keyword>
<accession>D7BGG6</accession>
<keyword evidence="2" id="KW-1133">Transmembrane helix</keyword>
<dbReference type="Proteomes" id="UP000001916">
    <property type="component" value="Chromosome"/>
</dbReference>
<dbReference type="KEGG" id="msv:Mesil_1907"/>
<feature type="transmembrane region" description="Helical" evidence="2">
    <location>
        <begin position="60"/>
        <end position="80"/>
    </location>
</feature>
<organism evidence="3 4">
    <name type="scientific">Allomeiothermus silvanus (strain ATCC 700542 / DSM 9946 / NBRC 106475 / NCIMB 13440 / VI-R2)</name>
    <name type="common">Thermus silvanus</name>
    <dbReference type="NCBI Taxonomy" id="526227"/>
    <lineage>
        <taxon>Bacteria</taxon>
        <taxon>Thermotogati</taxon>
        <taxon>Deinococcota</taxon>
        <taxon>Deinococci</taxon>
        <taxon>Thermales</taxon>
        <taxon>Thermaceae</taxon>
        <taxon>Allomeiothermus</taxon>
    </lineage>
</organism>
<evidence type="ECO:0000313" key="3">
    <source>
        <dbReference type="EMBL" id="ADH63782.1"/>
    </source>
</evidence>
<gene>
    <name evidence="3" type="ordered locus">Mesil_1907</name>
</gene>
<keyword evidence="2" id="KW-0472">Membrane</keyword>
<name>D7BGG6_ALLS1</name>
<keyword evidence="2" id="KW-0812">Transmembrane</keyword>
<evidence type="ECO:0000256" key="1">
    <source>
        <dbReference type="SAM" id="Coils"/>
    </source>
</evidence>
<dbReference type="STRING" id="526227.Mesil_1907"/>
<evidence type="ECO:0000256" key="2">
    <source>
        <dbReference type="SAM" id="Phobius"/>
    </source>
</evidence>
<sequence>MDETENHLNRLLEHLIRAMRANRKAEREAELREAENILNARKVILQIPKPKAPAWWQNEWVFRFIATLVGATLAALGINWKF</sequence>